<evidence type="ECO:0000256" key="2">
    <source>
        <dbReference type="ARBA" id="ARBA00008498"/>
    </source>
</evidence>
<dbReference type="SUPFAM" id="SSF81837">
    <property type="entry name" value="BEACH domain"/>
    <property type="match status" value="1"/>
</dbReference>
<dbReference type="SUPFAM" id="SSF49899">
    <property type="entry name" value="Concanavalin A-like lectins/glucanases"/>
    <property type="match status" value="1"/>
</dbReference>
<feature type="region of interest" description="Disordered" evidence="10">
    <location>
        <begin position="1488"/>
        <end position="1528"/>
    </location>
</feature>
<dbReference type="PANTHER" id="PTHR13743">
    <property type="entry name" value="BEIGE/BEACH-RELATED"/>
    <property type="match status" value="1"/>
</dbReference>
<dbReference type="FunFam" id="2.130.10.10:FF:000036">
    <property type="entry name" value="Neurobeachin isoform A"/>
    <property type="match status" value="1"/>
</dbReference>
<feature type="domain" description="BEACH-type PH" evidence="12">
    <location>
        <begin position="2144"/>
        <end position="2252"/>
    </location>
</feature>
<accession>A0A6J2CN26</accession>
<evidence type="ECO:0000259" key="12">
    <source>
        <dbReference type="PROSITE" id="PS51783"/>
    </source>
</evidence>
<dbReference type="InterPro" id="IPR031570">
    <property type="entry name" value="NBEA/BDCP_DUF4704"/>
</dbReference>
<feature type="domain" description="BEACH" evidence="11">
    <location>
        <begin position="2271"/>
        <end position="2560"/>
    </location>
</feature>
<dbReference type="InterPro" id="IPR001680">
    <property type="entry name" value="WD40_rpt"/>
</dbReference>
<dbReference type="Pfam" id="PF02138">
    <property type="entry name" value="Beach"/>
    <property type="match status" value="1"/>
</dbReference>
<feature type="region of interest" description="Disordered" evidence="10">
    <location>
        <begin position="1838"/>
        <end position="1857"/>
    </location>
</feature>
<feature type="compositionally biased region" description="Basic and acidic residues" evidence="10">
    <location>
        <begin position="1263"/>
        <end position="1275"/>
    </location>
</feature>
<evidence type="ECO:0000259" key="11">
    <source>
        <dbReference type="PROSITE" id="PS50197"/>
    </source>
</evidence>
<evidence type="ECO:0000313" key="14">
    <source>
        <dbReference type="RefSeq" id="XP_027444097.1"/>
    </source>
</evidence>
<evidence type="ECO:0000256" key="5">
    <source>
        <dbReference type="ARBA" id="ARBA00022737"/>
    </source>
</evidence>
<feature type="region of interest" description="Disordered" evidence="10">
    <location>
        <begin position="1647"/>
        <end position="1672"/>
    </location>
</feature>
<comment type="subunit">
    <text evidence="7">Interacts with RII subunit of PKA.</text>
</comment>
<evidence type="ECO:0000256" key="9">
    <source>
        <dbReference type="ARBA" id="ARBA00080802"/>
    </source>
</evidence>
<name>A0A6J2CN26_ZALCA</name>
<feature type="region of interest" description="Disordered" evidence="10">
    <location>
        <begin position="1240"/>
        <end position="1275"/>
    </location>
</feature>
<dbReference type="GeneID" id="113919365"/>
<dbReference type="GO" id="GO:0005829">
    <property type="term" value="C:cytosol"/>
    <property type="evidence" value="ECO:0007669"/>
    <property type="project" value="TreeGrafter"/>
</dbReference>
<dbReference type="Pfam" id="PF20426">
    <property type="entry name" value="NBCH_WD40"/>
    <property type="match status" value="1"/>
</dbReference>
<dbReference type="PANTHER" id="PTHR13743:SF62">
    <property type="entry name" value="NEUROBEACHIN"/>
    <property type="match status" value="1"/>
</dbReference>
<evidence type="ECO:0000256" key="4">
    <source>
        <dbReference type="ARBA" id="ARBA00022574"/>
    </source>
</evidence>
<dbReference type="InterPro" id="IPR046852">
    <property type="entry name" value="Neurobeachin_a-sol"/>
</dbReference>
<feature type="region of interest" description="Disordered" evidence="10">
    <location>
        <begin position="1708"/>
        <end position="1727"/>
    </location>
</feature>
<dbReference type="GO" id="GO:0008104">
    <property type="term" value="P:intracellular protein localization"/>
    <property type="evidence" value="ECO:0007669"/>
    <property type="project" value="TreeGrafter"/>
</dbReference>
<dbReference type="Pfam" id="PF14844">
    <property type="entry name" value="PH_BEACH"/>
    <property type="match status" value="1"/>
</dbReference>
<comment type="subcellular location">
    <subcellularLocation>
        <location evidence="1">Membrane</location>
        <topology evidence="1">Peripheral membrane protein</topology>
    </subcellularLocation>
</comment>
<dbReference type="InterPro" id="IPR013320">
    <property type="entry name" value="ConA-like_dom_sf"/>
</dbReference>
<dbReference type="FunFam" id="1.10.1540.10:FF:000001">
    <property type="entry name" value="neurobeachin isoform X1"/>
    <property type="match status" value="1"/>
</dbReference>
<keyword evidence="3" id="KW-0597">Phosphoprotein</keyword>
<dbReference type="InterPro" id="IPR036372">
    <property type="entry name" value="BEACH_dom_sf"/>
</dbReference>
<sequence length="2943" mass="327129">MASEKPGPGPGLEPQPVGLIAVGAGGGGGGASGGGGSGGSGMGELRGASGSGSVVLPAGMINPSVPIRNIRMKFAVLIGLIQVGEVSNRDIVETVLNLLVGGEFDLEMNFIIQDAESITCMTELLEHCDVTCQAEIWSMFTAILRKSVRNLQTSTEVGLIEQVLLKMSAVDDMIADLLVDMLGVLASYSITVKELKLLFSMLRGESGIWPRHAVKLLSVLNQMPQRHGPDTFFNFPGCSAAAIALPPIAKWPYQNGFTLNTWFRMDPLNNINVDKDKPYLYCFRTSKGVGYSAHFVGNCLIVTSLKSKGKGFQHCVKYDFQPRKWYMISIVHIYNRWRNSEIRCYVNGQLVSYGDMAWHVNTNDSYDKCFLGSSETADANRVFCGQLGAVYVFSEALNPAQIFAIHQLGPGYKSTFKFKSESDIHLAEHHKQVLYDGKLASSIAFTYNAKATDAQLCLESSPKENASIFVHSPHALMLQDVKAIVTHSIHSAIHSIGGIQVLFPLFAQLDNRQLNDSQVETTVCATLLAFLVELLKSSVAMQEQMLGGKGFLVIGYLLEKSSRVHITRAVLEQFLSFAKYLDGLSHGAPLLKQLCDHILFNPAIWIHTPAKVQLSLYTYLSAEFIGTATIYTTIRRVGTVLQLMHTLKYYYWVINPADSSGITPKGLDGPRPSQKEIISLRAFMLLFLKQLILKDRGVKEDELQSILNYLLTMHEDENIHDVLQLLVALMSEHPASMIPAFDQRNGIRVIYKLLASKSESIWVQALKVLGYFLKHLGHKRKVEIMHTHSLFTLLGERLMLHTNTVTVTTYNTLYEILTEQVCTQVVHKPHPEPDSTVKIQNPMILKVVATLLKNSTPSAELMEVRRLFLSDMIKLFSNSRENRRCLLQCSVWQDWMFSLGYINPKNSEEQKITEMVYNIFRILLYHAIKYEWGGWRVWVDTLSIAHSKVTYEAHKEYLAKMYEEYQRQEEENIKKGKKGNVSTISGLSSQTTGAKGGMEIREIEDLSQSQSPESETDYPVSTDTRDLLMSTKVSDDILGNSDRPGSGVHVEVHDLLVDIKAEKVEATEVKLDDMDLSPETLVGGENGALVEVESLLDNVYSAAVEKLQNNVHGSVGIIKKNEEKDNGPLITLADEKDELPNSSTSFLFDKIPKQEEKLLPELSSNHIIPNIQDTQVHLGVSDDLGLLAHMTGSVDLSCTSSIIEEKEFKIHTTSDGMSSISERDLASSSKGLEYAEMTATTLETESSGSKIVPNIDAGSIISDTERSDDGKESGKEIRKIQTTATTQAVQGRSITQQDRDLRVDLGFRGMPMTEEQRRQFSPGPRTTMFRIPEFKWSPMHQRLLTDLLFALETDVHVWRSHSTKSVMDFVNSNENIIFVHNTIHLISQMVDNIIIACGGILPLLSAATSPTTELENIEVTQGMSAETAVTFLSRLMAMVDVLVFASSLNFSEIEAEKNMSSGGLMRQCLRLVCCVAVRNCLECRQRQRDRGSKSSHGSSKPQEAPQSVTATAASKTPLESVPGNLSPIKDPDRLLQDVDINRLRAVVFRDVDDSKQAQFLALAVVYFISVLMVSKYRDILEPQRETARTGSQPGRNIRQEINSPTSTVVVIPSIPHPSLNHGFLAKLIPEQSFAHSFYKETPATFPDTVKEKETPTPGEDIQLESSIPHTDSGIGEEQVASILNGAEIETGTGPDAMSELLSTLSSEVKKSQESLTENPSELLKPAPSISSISQTKGINVKEILKSLVAAPVEIAECGPEPIPYPDPALKREAQAILPMQFHSFDRSVVVPVKKPPPGSLAVTTVGATAAGSGLPTGSTSNIFAATGATPKSMINTTGAVDSGSSSSSSSSSFVNGATSKNLPAVQTVAPMPEDSAENMSITAKLERALEKVAPLLREIFVDFAPFLSRTLLGSHGQELLIEGLVCMKSSTSVVELVMLLCSQEWQNSIQKNAGLAFIELINEGRLLCHAMKDHIVRVANEAEFILNRQRAEDVHKHAEFESQCAQYAADRREEEKMCDHLISAAKHRDHVTANQLKQKILNILTNKHGAWGAVSHSQLHDFWRLDYWEDDLRRRRRFVRNAFGSTHAEALLKAAVEYGTEEDVVKSKKAFRSQAIVNQNAETELMLEGDDDAVSLLQEKEIDNLAGPVVLSTPAQLIAPVVVAKGTLSITTTEIYFEVDEDDPAFKKIDTKVLAYTEGLHGKWMFSEIRAVFSRRYLLQNTALEVFMANRTSVMFNFPDQATVKKVVYSLPRVGVGTSYGLPQARRISLATPRQLYKSSNMTQRWQRREISNFEYLMFLNTIAGRTYNDLNQYPVFPWVLTNYESEELDLTLPGNFRDLSKPIGALNPKRAVFYAERYETWDDDQSPPYHYNTHYSTAASTLSWLVRIEPFTTFFLNANDGKFDHPDRTFSSVARSWRTSQRDTSDVKELIPEFYYLPEMFVNSNGYNLGVREDEVVVNDVGLPPWAKKPEDFVRINRMALESEFVSCQLHQWIDLIFGYKQRGPEAVRALNVFHYLTYEGSVNLDSITDPVLREAMEAQIQNFGQTPSQLLIEPHPPRSSAMHLCFLPQSPLMFKDQMQQDVIMVLKFPSNSPVTHVAANTLPHLTIPAVVTVTCSRLFAVNRWHNTVGLRGAPGYSLDQAHHLPIEMDPLIANNSGVNKRQITDLVDQSIQINAHCFVVTADNRYILICGFWDKSFRVYSTETGKLTQIVFGHWDVVTCLARSESYIGGDCYIVSGSRDATLLLWYWSGRHHIIGDNPNSSDYPAPRAVLTGHDHEVVCVSVCAELGLVISGAKEGPCLVHTITGDLLRALEGPENCLFPRLISVSSEGHCIIYYERGRFSNFSINGKLLAQMEINDSTRAILLSSDGQNLVTGGDNGVVEVWQACDFKQLYIYPGCDAGIRAMDLSHDQRTLITGMASGSIVAFNIDFNRWHYEHQNRY</sequence>
<keyword evidence="5" id="KW-0677">Repeat</keyword>
<comment type="similarity">
    <text evidence="2">Belongs to the WD repeat neurobeachin family.</text>
</comment>
<dbReference type="CDD" id="cd06071">
    <property type="entry name" value="Beach"/>
    <property type="match status" value="1"/>
</dbReference>
<evidence type="ECO:0000256" key="10">
    <source>
        <dbReference type="SAM" id="MobiDB-lite"/>
    </source>
</evidence>
<dbReference type="SMART" id="SM01026">
    <property type="entry name" value="Beach"/>
    <property type="match status" value="1"/>
</dbReference>
<dbReference type="Gene3D" id="2.130.10.10">
    <property type="entry name" value="YVTN repeat-like/Quinoprotein amine dehydrogenase"/>
    <property type="match status" value="1"/>
</dbReference>
<gene>
    <name evidence="14" type="primary">NBEA</name>
</gene>
<evidence type="ECO:0000256" key="8">
    <source>
        <dbReference type="ARBA" id="ARBA00073055"/>
    </source>
</evidence>
<keyword evidence="6" id="KW-0472">Membrane</keyword>
<dbReference type="InterPro" id="IPR015943">
    <property type="entry name" value="WD40/YVTN_repeat-like_dom_sf"/>
</dbReference>
<keyword evidence="4" id="KW-0853">WD repeat</keyword>
<dbReference type="GO" id="GO:0019901">
    <property type="term" value="F:protein kinase binding"/>
    <property type="evidence" value="ECO:0007669"/>
    <property type="project" value="TreeGrafter"/>
</dbReference>
<evidence type="ECO:0000313" key="13">
    <source>
        <dbReference type="Proteomes" id="UP000515165"/>
    </source>
</evidence>
<feature type="compositionally biased region" description="Low complexity" evidence="10">
    <location>
        <begin position="1842"/>
        <end position="1852"/>
    </location>
</feature>
<dbReference type="Gene3D" id="2.30.29.30">
    <property type="entry name" value="Pleckstrin-homology domain (PH domain)/Phosphotyrosine-binding domain (PTB)"/>
    <property type="match status" value="1"/>
</dbReference>
<dbReference type="InterPro" id="IPR046851">
    <property type="entry name" value="NBCH_WD40"/>
</dbReference>
<dbReference type="FunFam" id="2.30.29.30:FF:000059">
    <property type="entry name" value="neurobeachin isoform X1"/>
    <property type="match status" value="1"/>
</dbReference>
<evidence type="ECO:0000256" key="3">
    <source>
        <dbReference type="ARBA" id="ARBA00022553"/>
    </source>
</evidence>
<proteinExistence type="inferred from homology"/>
<reference evidence="14" key="1">
    <citation type="submission" date="2025-08" db="UniProtKB">
        <authorList>
            <consortium name="RefSeq"/>
        </authorList>
    </citation>
    <scope>IDENTIFICATION</scope>
    <source>
        <tissue evidence="14">Blood</tissue>
    </source>
</reference>
<organism evidence="13 14">
    <name type="scientific">Zalophus californianus</name>
    <name type="common">California sealion</name>
    <dbReference type="NCBI Taxonomy" id="9704"/>
    <lineage>
        <taxon>Eukaryota</taxon>
        <taxon>Metazoa</taxon>
        <taxon>Chordata</taxon>
        <taxon>Craniata</taxon>
        <taxon>Vertebrata</taxon>
        <taxon>Euteleostomi</taxon>
        <taxon>Mammalia</taxon>
        <taxon>Eutheria</taxon>
        <taxon>Laurasiatheria</taxon>
        <taxon>Carnivora</taxon>
        <taxon>Caniformia</taxon>
        <taxon>Pinnipedia</taxon>
        <taxon>Otariidae</taxon>
        <taxon>Zalophus</taxon>
    </lineage>
</organism>
<dbReference type="Gene3D" id="1.10.1540.10">
    <property type="entry name" value="BEACH domain"/>
    <property type="match status" value="1"/>
</dbReference>
<feature type="compositionally biased region" description="Polar residues" evidence="10">
    <location>
        <begin position="1494"/>
        <end position="1514"/>
    </location>
</feature>
<dbReference type="SUPFAM" id="SSF50978">
    <property type="entry name" value="WD40 repeat-like"/>
    <property type="match status" value="1"/>
</dbReference>
<dbReference type="InterPro" id="IPR011993">
    <property type="entry name" value="PH-like_dom_sf"/>
</dbReference>
<dbReference type="InterPro" id="IPR016024">
    <property type="entry name" value="ARM-type_fold"/>
</dbReference>
<dbReference type="Pfam" id="PF20425">
    <property type="entry name" value="Neurobeachin"/>
    <property type="match status" value="1"/>
</dbReference>
<dbReference type="InterPro" id="IPR023362">
    <property type="entry name" value="PH-BEACH_dom"/>
</dbReference>
<dbReference type="CDD" id="cd01201">
    <property type="entry name" value="PH_BEACH"/>
    <property type="match status" value="1"/>
</dbReference>
<keyword evidence="13" id="KW-1185">Reference proteome</keyword>
<feature type="compositionally biased region" description="Polar residues" evidence="10">
    <location>
        <begin position="980"/>
        <end position="993"/>
    </location>
</feature>
<evidence type="ECO:0000256" key="1">
    <source>
        <dbReference type="ARBA" id="ARBA00004170"/>
    </source>
</evidence>
<evidence type="ECO:0000256" key="7">
    <source>
        <dbReference type="ARBA" id="ARBA00065599"/>
    </source>
</evidence>
<dbReference type="Proteomes" id="UP000515165">
    <property type="component" value="Chromosome 3"/>
</dbReference>
<dbReference type="RefSeq" id="XP_027444097.1">
    <property type="nucleotide sequence ID" value="XM_027588296.2"/>
</dbReference>
<dbReference type="PROSITE" id="PS50197">
    <property type="entry name" value="BEACH"/>
    <property type="match status" value="1"/>
</dbReference>
<dbReference type="Pfam" id="PF15787">
    <property type="entry name" value="DUF4704"/>
    <property type="match status" value="1"/>
</dbReference>
<evidence type="ECO:0000256" key="6">
    <source>
        <dbReference type="ARBA" id="ARBA00023136"/>
    </source>
</evidence>
<dbReference type="Pfam" id="PF06469">
    <property type="entry name" value="DUF1088"/>
    <property type="match status" value="1"/>
</dbReference>
<feature type="region of interest" description="Disordered" evidence="10">
    <location>
        <begin position="971"/>
        <end position="995"/>
    </location>
</feature>
<dbReference type="FunFam" id="2.60.120.200:FF:000010">
    <property type="entry name" value="neurobeachin isoform X2"/>
    <property type="match status" value="1"/>
</dbReference>
<dbReference type="PROSITE" id="PS51783">
    <property type="entry name" value="PH_BEACH"/>
    <property type="match status" value="1"/>
</dbReference>
<dbReference type="InterPro" id="IPR010508">
    <property type="entry name" value="NBEA-like_DUF1088"/>
</dbReference>
<dbReference type="InterPro" id="IPR050865">
    <property type="entry name" value="BEACH_Domain"/>
</dbReference>
<dbReference type="SMART" id="SM00320">
    <property type="entry name" value="WD40"/>
    <property type="match status" value="5"/>
</dbReference>
<dbReference type="Gene3D" id="2.60.120.200">
    <property type="match status" value="1"/>
</dbReference>
<dbReference type="GO" id="GO:0016020">
    <property type="term" value="C:membrane"/>
    <property type="evidence" value="ECO:0007669"/>
    <property type="project" value="UniProtKB-SubCell"/>
</dbReference>
<dbReference type="InterPro" id="IPR000409">
    <property type="entry name" value="BEACH_dom"/>
</dbReference>
<feature type="compositionally biased region" description="Polar residues" evidence="10">
    <location>
        <begin position="1240"/>
        <end position="1249"/>
    </location>
</feature>
<protein>
    <recommendedName>
        <fullName evidence="8">Neurobeachin</fullName>
    </recommendedName>
    <alternativeName>
        <fullName evidence="9">Lysosomal-trafficking regulator 2</fullName>
    </alternativeName>
</protein>
<dbReference type="CTD" id="26960"/>
<dbReference type="SUPFAM" id="SSF50729">
    <property type="entry name" value="PH domain-like"/>
    <property type="match status" value="1"/>
</dbReference>
<dbReference type="SUPFAM" id="SSF48371">
    <property type="entry name" value="ARM repeat"/>
    <property type="match status" value="1"/>
</dbReference>
<dbReference type="InterPro" id="IPR036322">
    <property type="entry name" value="WD40_repeat_dom_sf"/>
</dbReference>
<dbReference type="Pfam" id="PF13385">
    <property type="entry name" value="Laminin_G_3"/>
    <property type="match status" value="1"/>
</dbReference>